<dbReference type="NCBIfam" id="TIGR00884">
    <property type="entry name" value="guaA_Cterm"/>
    <property type="match status" value="1"/>
</dbReference>
<dbReference type="PRINTS" id="PR00096">
    <property type="entry name" value="GATASE"/>
</dbReference>
<dbReference type="InterPro" id="IPR017926">
    <property type="entry name" value="GATASE"/>
</dbReference>
<keyword evidence="3 9" id="KW-0436">Ligase</keyword>
<keyword evidence="4 9" id="KW-0547">Nucleotide-binding</keyword>
<dbReference type="Gene3D" id="3.40.50.620">
    <property type="entry name" value="HUPs"/>
    <property type="match status" value="1"/>
</dbReference>
<dbReference type="PROSITE" id="PS51273">
    <property type="entry name" value="GATASE_TYPE_1"/>
    <property type="match status" value="1"/>
</dbReference>
<dbReference type="InterPro" id="IPR022310">
    <property type="entry name" value="NAD/GMP_synthase"/>
</dbReference>
<evidence type="ECO:0000256" key="1">
    <source>
        <dbReference type="ARBA" id="ARBA00002332"/>
    </source>
</evidence>
<feature type="binding site" evidence="10">
    <location>
        <begin position="223"/>
        <end position="229"/>
    </location>
    <ligand>
        <name>ATP</name>
        <dbReference type="ChEBI" id="CHEBI:30616"/>
    </ligand>
</feature>
<dbReference type="GO" id="GO:0005829">
    <property type="term" value="C:cytosol"/>
    <property type="evidence" value="ECO:0007669"/>
    <property type="project" value="TreeGrafter"/>
</dbReference>
<dbReference type="Gene3D" id="3.30.300.10">
    <property type="match status" value="1"/>
</dbReference>
<dbReference type="UniPathway" id="UPA00189">
    <property type="reaction ID" value="UER00296"/>
</dbReference>
<gene>
    <name evidence="9 12" type="primary">guaA</name>
    <name evidence="12" type="ORF">ENG14_07060</name>
</gene>
<sequence length="513" mass="57761">MDKIVILDFGSQYTQLIARRIRELQVYSEVWPCHMRGQEYNLHSPEIKGIILSGSPYSVTNEEAPSLPEEVLQSGKPVLGICYGMQLLVKSLGGKVIRATRREYGRALLTILEKRGLFERMGGETICWMSHGDSVVALPPGFLRIAKTEDCEFAAIRSEDGKIWGIQFHPEVSHTPLGKEMLANFIFSICGCNPEWTPESILKQQINYIRNEVREEKVVCALSGGVDSVTAAVLTYRAIGDQLNCIFVNNGLLRKGEAEEVLKSTQKLLGKERIIYVDAGERFISLLRGVTDPEEKRKIIGKAFIEVFEEEAAKLGNITYLLQGTLYPDVIESTSVWGPSARIKTHHNVGGLPEHMQLKVLEPLKFLFKDEVRTLAQQLGIPEKIVWRQPFPGPGLAVRIIGEVTPERLEILREVDYIIFQELSKSPVFRKIWQSFGVLVPVRSVGIMGDERTYEYVGVLRAVLSEDGMTADWARLSYDTLDIIARRVVNEVKGIGRMVYDITSKPPATIEWE</sequence>
<keyword evidence="6 9" id="KW-0658">Purine biosynthesis</keyword>
<dbReference type="InterPro" id="IPR014729">
    <property type="entry name" value="Rossmann-like_a/b/a_fold"/>
</dbReference>
<dbReference type="FunFam" id="3.40.50.620:FF:000001">
    <property type="entry name" value="GMP synthase [glutamine-hydrolyzing]"/>
    <property type="match status" value="1"/>
</dbReference>
<keyword evidence="8 9" id="KW-0315">Glutamine amidotransferase</keyword>
<dbReference type="Pfam" id="PF00117">
    <property type="entry name" value="GATase"/>
    <property type="match status" value="1"/>
</dbReference>
<comment type="caution">
    <text evidence="12">The sequence shown here is derived from an EMBL/GenBank/DDBJ whole genome shotgun (WGS) entry which is preliminary data.</text>
</comment>
<dbReference type="EC" id="6.3.5.2" evidence="9"/>
<comment type="function">
    <text evidence="1 9">Catalyzes the synthesis of GMP from XMP.</text>
</comment>
<dbReference type="Pfam" id="PF02540">
    <property type="entry name" value="NAD_synthase"/>
    <property type="match status" value="1"/>
</dbReference>
<dbReference type="HAMAP" id="MF_00344">
    <property type="entry name" value="GMP_synthase"/>
    <property type="match status" value="1"/>
</dbReference>
<evidence type="ECO:0000259" key="11">
    <source>
        <dbReference type="PROSITE" id="PS51553"/>
    </source>
</evidence>
<dbReference type="InterPro" id="IPR025777">
    <property type="entry name" value="GMPS_ATP_PPase_dom"/>
</dbReference>
<evidence type="ECO:0000256" key="5">
    <source>
        <dbReference type="ARBA" id="ARBA00022749"/>
    </source>
</evidence>
<dbReference type="Pfam" id="PF00958">
    <property type="entry name" value="GMP_synt_C"/>
    <property type="match status" value="1"/>
</dbReference>
<keyword evidence="5 9" id="KW-0332">GMP biosynthesis</keyword>
<feature type="active site" evidence="9">
    <location>
        <position position="171"/>
    </location>
</feature>
<evidence type="ECO:0000256" key="2">
    <source>
        <dbReference type="ARBA" id="ARBA00005153"/>
    </source>
</evidence>
<dbReference type="PANTHER" id="PTHR11922:SF2">
    <property type="entry name" value="GMP SYNTHASE [GLUTAMINE-HYDROLYZING]"/>
    <property type="match status" value="1"/>
</dbReference>
<evidence type="ECO:0000313" key="12">
    <source>
        <dbReference type="EMBL" id="HDL90646.1"/>
    </source>
</evidence>
<dbReference type="CDD" id="cd01997">
    <property type="entry name" value="GMP_synthase_C"/>
    <property type="match status" value="1"/>
</dbReference>
<organism evidence="12">
    <name type="scientific">Thermodesulforhabdus norvegica</name>
    <dbReference type="NCBI Taxonomy" id="39841"/>
    <lineage>
        <taxon>Bacteria</taxon>
        <taxon>Pseudomonadati</taxon>
        <taxon>Thermodesulfobacteriota</taxon>
        <taxon>Syntrophobacteria</taxon>
        <taxon>Syntrophobacterales</taxon>
        <taxon>Thermodesulforhabdaceae</taxon>
        <taxon>Thermodesulforhabdus</taxon>
    </lineage>
</organism>
<dbReference type="GO" id="GO:0003921">
    <property type="term" value="F:GMP synthase activity"/>
    <property type="evidence" value="ECO:0007669"/>
    <property type="project" value="InterPro"/>
</dbReference>
<dbReference type="PANTHER" id="PTHR11922">
    <property type="entry name" value="GMP SYNTHASE-RELATED"/>
    <property type="match status" value="1"/>
</dbReference>
<name>A0A7C0WW77_9BACT</name>
<dbReference type="SUPFAM" id="SSF52317">
    <property type="entry name" value="Class I glutamine amidotransferase-like"/>
    <property type="match status" value="1"/>
</dbReference>
<evidence type="ECO:0000256" key="4">
    <source>
        <dbReference type="ARBA" id="ARBA00022741"/>
    </source>
</evidence>
<feature type="domain" description="GMPS ATP-PPase" evidence="11">
    <location>
        <begin position="196"/>
        <end position="388"/>
    </location>
</feature>
<evidence type="ECO:0000256" key="9">
    <source>
        <dbReference type="HAMAP-Rule" id="MF_00344"/>
    </source>
</evidence>
<dbReference type="Gene3D" id="3.40.50.880">
    <property type="match status" value="1"/>
</dbReference>
<dbReference type="InterPro" id="IPR022955">
    <property type="entry name" value="GMP_synthase"/>
</dbReference>
<evidence type="ECO:0000256" key="3">
    <source>
        <dbReference type="ARBA" id="ARBA00022598"/>
    </source>
</evidence>
<comment type="catalytic activity">
    <reaction evidence="9">
        <text>XMP + L-glutamine + ATP + H2O = GMP + L-glutamate + AMP + diphosphate + 2 H(+)</text>
        <dbReference type="Rhea" id="RHEA:11680"/>
        <dbReference type="ChEBI" id="CHEBI:15377"/>
        <dbReference type="ChEBI" id="CHEBI:15378"/>
        <dbReference type="ChEBI" id="CHEBI:29985"/>
        <dbReference type="ChEBI" id="CHEBI:30616"/>
        <dbReference type="ChEBI" id="CHEBI:33019"/>
        <dbReference type="ChEBI" id="CHEBI:57464"/>
        <dbReference type="ChEBI" id="CHEBI:58115"/>
        <dbReference type="ChEBI" id="CHEBI:58359"/>
        <dbReference type="ChEBI" id="CHEBI:456215"/>
        <dbReference type="EC" id="6.3.5.2"/>
    </reaction>
</comment>
<dbReference type="InterPro" id="IPR001674">
    <property type="entry name" value="GMP_synth_C"/>
</dbReference>
<dbReference type="SUPFAM" id="SSF52402">
    <property type="entry name" value="Adenine nucleotide alpha hydrolases-like"/>
    <property type="match status" value="1"/>
</dbReference>
<dbReference type="CDD" id="cd01742">
    <property type="entry name" value="GATase1_GMP_Synthase"/>
    <property type="match status" value="1"/>
</dbReference>
<comment type="subunit">
    <text evidence="9">Homodimer.</text>
</comment>
<feature type="active site" evidence="9">
    <location>
        <position position="169"/>
    </location>
</feature>
<evidence type="ECO:0000256" key="10">
    <source>
        <dbReference type="PROSITE-ProRule" id="PRU00886"/>
    </source>
</evidence>
<comment type="pathway">
    <text evidence="2 9">Purine metabolism; GMP biosynthesis; GMP from XMP (L-Gln route): step 1/1.</text>
</comment>
<evidence type="ECO:0000256" key="8">
    <source>
        <dbReference type="ARBA" id="ARBA00022962"/>
    </source>
</evidence>
<evidence type="ECO:0000256" key="6">
    <source>
        <dbReference type="ARBA" id="ARBA00022755"/>
    </source>
</evidence>
<dbReference type="FunFam" id="3.40.50.880:FF:000001">
    <property type="entry name" value="GMP synthase [glutamine-hydrolyzing]"/>
    <property type="match status" value="1"/>
</dbReference>
<dbReference type="PROSITE" id="PS51553">
    <property type="entry name" value="GMPS_ATP_PPASE"/>
    <property type="match status" value="1"/>
</dbReference>
<dbReference type="EMBL" id="DQZW01000336">
    <property type="protein sequence ID" value="HDL90646.1"/>
    <property type="molecule type" value="Genomic_DNA"/>
</dbReference>
<feature type="active site" description="Nucleophile" evidence="9">
    <location>
        <position position="82"/>
    </location>
</feature>
<dbReference type="GO" id="GO:0005524">
    <property type="term" value="F:ATP binding"/>
    <property type="evidence" value="ECO:0007669"/>
    <property type="project" value="UniProtKB-UniRule"/>
</dbReference>
<reference evidence="12" key="1">
    <citation type="journal article" date="2020" name="mSystems">
        <title>Genome- and Community-Level Interaction Insights into Carbon Utilization and Element Cycling Functions of Hydrothermarchaeota in Hydrothermal Sediment.</title>
        <authorList>
            <person name="Zhou Z."/>
            <person name="Liu Y."/>
            <person name="Xu W."/>
            <person name="Pan J."/>
            <person name="Luo Z.H."/>
            <person name="Li M."/>
        </authorList>
    </citation>
    <scope>NUCLEOTIDE SEQUENCE [LARGE SCALE GENOMIC DNA]</scope>
    <source>
        <strain evidence="12">HyVt-19</strain>
    </source>
</reference>
<dbReference type="InterPro" id="IPR004739">
    <property type="entry name" value="GMP_synth_GATase"/>
</dbReference>
<keyword evidence="7 9" id="KW-0067">ATP-binding</keyword>
<dbReference type="InterPro" id="IPR029062">
    <property type="entry name" value="Class_I_gatase-like"/>
</dbReference>
<dbReference type="FunFam" id="3.30.300.10:FF:000002">
    <property type="entry name" value="GMP synthase [glutamine-hydrolyzing]"/>
    <property type="match status" value="1"/>
</dbReference>
<protein>
    <recommendedName>
        <fullName evidence="9">GMP synthase [glutamine-hydrolyzing]</fullName>
        <ecNumber evidence="9">6.3.5.2</ecNumber>
    </recommendedName>
    <alternativeName>
        <fullName evidence="9">GMP synthetase</fullName>
    </alternativeName>
    <alternativeName>
        <fullName evidence="9">Glutamine amidotransferase</fullName>
    </alternativeName>
</protein>
<dbReference type="SUPFAM" id="SSF54810">
    <property type="entry name" value="GMP synthetase C-terminal dimerisation domain"/>
    <property type="match status" value="1"/>
</dbReference>
<dbReference type="AlphaFoldDB" id="A0A7C0WW77"/>
<dbReference type="NCBIfam" id="TIGR00888">
    <property type="entry name" value="guaA_Nterm"/>
    <property type="match status" value="1"/>
</dbReference>
<dbReference type="Proteomes" id="UP000886355">
    <property type="component" value="Unassembled WGS sequence"/>
</dbReference>
<evidence type="ECO:0000256" key="7">
    <source>
        <dbReference type="ARBA" id="ARBA00022840"/>
    </source>
</evidence>
<accession>A0A7C0WW77</accession>
<proteinExistence type="inferred from homology"/>
<dbReference type="NCBIfam" id="NF000848">
    <property type="entry name" value="PRK00074.1"/>
    <property type="match status" value="1"/>
</dbReference>